<sequence length="579" mass="60599">MVGNRLPQSGTAPRQFRSSAPSAPLRGRHAATWLTAWALTIGLGMALLSGAAVAAADTESGGSTGDTASVGSSGADGADRAGTDSGSESVTGHRQSRKAAEGTLLRQSSPGRGAEPAADDSADSDDTDVTDDSDVTDVSDDDPSDSGDSTEVTPVDEVVVADPEVTDDVVEVVENGAPAAPVASGGATPRAGPATAAPDARPDGAVAGAQSPNSWWDTLIRDLTYTFFNKAPTLSPTDNVEVAPGVFTGKLNGQSNNGLTLSYSIKEQPKLGTLIIDQETGTYTYTFDPADFDEDTTDSFVIGADNGEEARRPGLFGIVQLVMHNIAIGLGLSQRDTTESTFSVTARKVEEEIEVAVRGTGFYGNVSNKKYWAEQNYADNCMLMSILMIESQFTGILPTRALEEAIVAQAKFTPSVVDPSKMMYLGDGNEDGVKSEDAVALLQIRGNDAALKYFPNKDDDATFYDGLDALDFVSKWLLGGNGVIAGVNNQTIWDATDNEGTPGADRINANHGVVVIAVDTHNGKVYLNDPGVSGGKGLVVPLGAFMWAWQSESFETIAVERPLTQTGYAAHSDQLILVA</sequence>
<feature type="compositionally biased region" description="Low complexity" evidence="1">
    <location>
        <begin position="146"/>
        <end position="157"/>
    </location>
</feature>
<dbReference type="EMBL" id="UEGS01000001">
    <property type="protein sequence ID" value="SRX83093.1"/>
    <property type="molecule type" value="Genomic_DNA"/>
</dbReference>
<reference evidence="2 3" key="1">
    <citation type="submission" date="2018-05" db="EMBL/GenBank/DDBJ databases">
        <authorList>
            <consortium name="IHU Genomes"/>
        </authorList>
    </citation>
    <scope>NUCLEOTIDE SEQUENCE [LARGE SCALE GENOMIC DNA]</scope>
    <source>
        <strain evidence="2 3">P7335</strain>
    </source>
</reference>
<feature type="compositionally biased region" description="Acidic residues" evidence="1">
    <location>
        <begin position="117"/>
        <end position="145"/>
    </location>
</feature>
<accession>A0A375YPT2</accession>
<dbReference type="Gene3D" id="3.90.70.10">
    <property type="entry name" value="Cysteine proteinases"/>
    <property type="match status" value="1"/>
</dbReference>
<feature type="region of interest" description="Disordered" evidence="1">
    <location>
        <begin position="1"/>
        <end position="25"/>
    </location>
</feature>
<evidence type="ECO:0000256" key="1">
    <source>
        <dbReference type="SAM" id="MobiDB-lite"/>
    </source>
</evidence>
<evidence type="ECO:0008006" key="4">
    <source>
        <dbReference type="Google" id="ProtNLM"/>
    </source>
</evidence>
<feature type="compositionally biased region" description="Low complexity" evidence="1">
    <location>
        <begin position="177"/>
        <end position="205"/>
    </location>
</feature>
<dbReference type="Proteomes" id="UP000252008">
    <property type="component" value="Unassembled WGS sequence"/>
</dbReference>
<keyword evidence="3" id="KW-1185">Reference proteome</keyword>
<evidence type="ECO:0000313" key="2">
    <source>
        <dbReference type="EMBL" id="SRX83093.1"/>
    </source>
</evidence>
<organism evidence="2 3">
    <name type="scientific">Mycolicibacterium parafortuitum</name>
    <name type="common">Mycobacterium parafortuitum</name>
    <dbReference type="NCBI Taxonomy" id="39692"/>
    <lineage>
        <taxon>Bacteria</taxon>
        <taxon>Bacillati</taxon>
        <taxon>Actinomycetota</taxon>
        <taxon>Actinomycetes</taxon>
        <taxon>Mycobacteriales</taxon>
        <taxon>Mycobacteriaceae</taxon>
        <taxon>Mycolicibacterium</taxon>
    </lineage>
</organism>
<feature type="compositionally biased region" description="Low complexity" evidence="1">
    <location>
        <begin position="65"/>
        <end position="76"/>
    </location>
</feature>
<protein>
    <recommendedName>
        <fullName evidence="4">Peptidase C39-like domain-containing protein</fullName>
    </recommendedName>
</protein>
<feature type="region of interest" description="Disordered" evidence="1">
    <location>
        <begin position="177"/>
        <end position="210"/>
    </location>
</feature>
<feature type="compositionally biased region" description="Polar residues" evidence="1">
    <location>
        <begin position="1"/>
        <end position="21"/>
    </location>
</feature>
<evidence type="ECO:0000313" key="3">
    <source>
        <dbReference type="Proteomes" id="UP000252008"/>
    </source>
</evidence>
<gene>
    <name evidence="2" type="ORF">MPP7335_04865</name>
</gene>
<proteinExistence type="predicted"/>
<feature type="region of interest" description="Disordered" evidence="1">
    <location>
        <begin position="57"/>
        <end position="157"/>
    </location>
</feature>
<dbReference type="STRING" id="39692.BST38_14360"/>
<dbReference type="AlphaFoldDB" id="A0A375YPT2"/>
<name>A0A375YPT2_MYCPF</name>